<comment type="caution">
    <text evidence="8">The sequence shown here is derived from an EMBL/GenBank/DDBJ whole genome shotgun (WGS) entry which is preliminary data.</text>
</comment>
<dbReference type="Pfam" id="PF00732">
    <property type="entry name" value="GMC_oxred_N"/>
    <property type="match status" value="1"/>
</dbReference>
<comment type="similarity">
    <text evidence="2 5">Belongs to the GMC oxidoreductase family.</text>
</comment>
<dbReference type="InterPro" id="IPR007867">
    <property type="entry name" value="GMC_OxRtase_C"/>
</dbReference>
<evidence type="ECO:0000256" key="4">
    <source>
        <dbReference type="ARBA" id="ARBA00022827"/>
    </source>
</evidence>
<dbReference type="InterPro" id="IPR036188">
    <property type="entry name" value="FAD/NAD-bd_sf"/>
</dbReference>
<dbReference type="Gene3D" id="3.30.560.10">
    <property type="entry name" value="Glucose Oxidase, domain 3"/>
    <property type="match status" value="1"/>
</dbReference>
<organism evidence="8 9">
    <name type="scientific">Mesorhizobium cantuariense</name>
    <dbReference type="NCBI Taxonomy" id="1300275"/>
    <lineage>
        <taxon>Bacteria</taxon>
        <taxon>Pseudomonadati</taxon>
        <taxon>Pseudomonadota</taxon>
        <taxon>Alphaproteobacteria</taxon>
        <taxon>Hyphomicrobiales</taxon>
        <taxon>Phyllobacteriaceae</taxon>
        <taxon>Mesorhizobium</taxon>
    </lineage>
</organism>
<dbReference type="Proteomes" id="UP001595648">
    <property type="component" value="Unassembled WGS sequence"/>
</dbReference>
<evidence type="ECO:0000256" key="1">
    <source>
        <dbReference type="ARBA" id="ARBA00001974"/>
    </source>
</evidence>
<dbReference type="InterPro" id="IPR012132">
    <property type="entry name" value="GMC_OxRdtase"/>
</dbReference>
<evidence type="ECO:0000313" key="9">
    <source>
        <dbReference type="Proteomes" id="UP001595648"/>
    </source>
</evidence>
<comment type="cofactor">
    <cofactor evidence="1">
        <name>FAD</name>
        <dbReference type="ChEBI" id="CHEBI:57692"/>
    </cofactor>
</comment>
<keyword evidence="3 5" id="KW-0285">Flavoprotein</keyword>
<name>A0ABV7MTA5_9HYPH</name>
<dbReference type="Gene3D" id="3.50.50.60">
    <property type="entry name" value="FAD/NAD(P)-binding domain"/>
    <property type="match status" value="1"/>
</dbReference>
<dbReference type="SUPFAM" id="SSF54373">
    <property type="entry name" value="FAD-linked reductases, C-terminal domain"/>
    <property type="match status" value="1"/>
</dbReference>
<evidence type="ECO:0000256" key="2">
    <source>
        <dbReference type="ARBA" id="ARBA00010790"/>
    </source>
</evidence>
<dbReference type="EMBL" id="JBHRVD010000001">
    <property type="protein sequence ID" value="MFC3325151.1"/>
    <property type="molecule type" value="Genomic_DNA"/>
</dbReference>
<evidence type="ECO:0000313" key="8">
    <source>
        <dbReference type="EMBL" id="MFC3325151.1"/>
    </source>
</evidence>
<keyword evidence="9" id="KW-1185">Reference proteome</keyword>
<dbReference type="InterPro" id="IPR000172">
    <property type="entry name" value="GMC_OxRdtase_N"/>
</dbReference>
<accession>A0ABV7MTA5</accession>
<dbReference type="PIRSF" id="PIRSF000137">
    <property type="entry name" value="Alcohol_oxidase"/>
    <property type="match status" value="1"/>
</dbReference>
<dbReference type="Pfam" id="PF05199">
    <property type="entry name" value="GMC_oxred_C"/>
    <property type="match status" value="1"/>
</dbReference>
<dbReference type="SUPFAM" id="SSF51905">
    <property type="entry name" value="FAD/NAD(P)-binding domain"/>
    <property type="match status" value="1"/>
</dbReference>
<feature type="domain" description="Glucose-methanol-choline oxidoreductase N-terminal" evidence="7">
    <location>
        <begin position="254"/>
        <end position="268"/>
    </location>
</feature>
<feature type="domain" description="Glucose-methanol-choline oxidoreductase N-terminal" evidence="6">
    <location>
        <begin position="81"/>
        <end position="104"/>
    </location>
</feature>
<dbReference type="PROSITE" id="PS00624">
    <property type="entry name" value="GMC_OXRED_2"/>
    <property type="match status" value="1"/>
</dbReference>
<dbReference type="PROSITE" id="PS00623">
    <property type="entry name" value="GMC_OXRED_1"/>
    <property type="match status" value="1"/>
</dbReference>
<evidence type="ECO:0000256" key="5">
    <source>
        <dbReference type="RuleBase" id="RU003968"/>
    </source>
</evidence>
<evidence type="ECO:0000259" key="6">
    <source>
        <dbReference type="PROSITE" id="PS00623"/>
    </source>
</evidence>
<dbReference type="PANTHER" id="PTHR11552">
    <property type="entry name" value="GLUCOSE-METHANOL-CHOLINE GMC OXIDOREDUCTASE"/>
    <property type="match status" value="1"/>
</dbReference>
<keyword evidence="4 5" id="KW-0274">FAD</keyword>
<sequence>MKRHFDVLVIGAGSAGSVVASRLSEDRSCQVGLIEAGAMPADPDIADPLKWTMLQGRSYDWSYRTVPQPFTANRVHEWPRGKIVGGSSCMHAMAYVRGHPDDFEPWAQAGGERWSYRGLLPGFIRSEAFTAFDGPTRGRSGPLDVYLPDAEVSPVVRAYIAAGRAMEAPALTDHNSGELVGTSPNSLNIRDGKRLSVADAYLPPRVMARPNLTLLTGHEVEHLVLNGHKITGVSVVCEGETRTLSADRVVLCAGAVSTPLILMRSGIGCPDTLKQARIRCLADRRDIGRNLQDHLLALGNVYSTKKPVPPSRLQHSESLMYLHGDDPTRSTGSPDIVLACVVAPSAAEGLNAPPYGSAFTLLCGVTHPTSRGRIAPSGPGRNDTPVIDPHYLETEHDRATFRMALKRARMVGHHAALDEWRDAEILPGAPVQSDDELDAFIARAASTHHHPAGTCRMGRDADAVVDPDLRLNGFDNIFVVDASVMPAIPSGPINAAIVAMAETWASFSGATASTAAAVSDNSPGV</sequence>
<evidence type="ECO:0000256" key="3">
    <source>
        <dbReference type="ARBA" id="ARBA00022630"/>
    </source>
</evidence>
<proteinExistence type="inferred from homology"/>
<gene>
    <name evidence="8" type="ORF">ACFOJ9_25790</name>
</gene>
<dbReference type="PANTHER" id="PTHR11552:SF147">
    <property type="entry name" value="CHOLINE DEHYDROGENASE, MITOCHONDRIAL"/>
    <property type="match status" value="1"/>
</dbReference>
<dbReference type="RefSeq" id="WP_378982555.1">
    <property type="nucleotide sequence ID" value="NZ_JBHRVD010000001.1"/>
</dbReference>
<evidence type="ECO:0000259" key="7">
    <source>
        <dbReference type="PROSITE" id="PS00624"/>
    </source>
</evidence>
<protein>
    <submittedName>
        <fullName evidence="8">GMC family oxidoreductase</fullName>
    </submittedName>
</protein>
<reference evidence="9" key="1">
    <citation type="journal article" date="2019" name="Int. J. Syst. Evol. Microbiol.">
        <title>The Global Catalogue of Microorganisms (GCM) 10K type strain sequencing project: providing services to taxonomists for standard genome sequencing and annotation.</title>
        <authorList>
            <consortium name="The Broad Institute Genomics Platform"/>
            <consortium name="The Broad Institute Genome Sequencing Center for Infectious Disease"/>
            <person name="Wu L."/>
            <person name="Ma J."/>
        </authorList>
    </citation>
    <scope>NUCLEOTIDE SEQUENCE [LARGE SCALE GENOMIC DNA]</scope>
    <source>
        <strain evidence="9">ICMP 19515</strain>
    </source>
</reference>